<evidence type="ECO:0000256" key="2">
    <source>
        <dbReference type="SAM" id="Phobius"/>
    </source>
</evidence>
<keyword evidence="2" id="KW-0812">Transmembrane</keyword>
<feature type="transmembrane region" description="Helical" evidence="2">
    <location>
        <begin position="61"/>
        <end position="86"/>
    </location>
</feature>
<name>A0A9K3CPE9_9EUKA</name>
<protein>
    <submittedName>
        <fullName evidence="3">Uncharacterized protein</fullName>
    </submittedName>
</protein>
<feature type="transmembrane region" description="Helical" evidence="2">
    <location>
        <begin position="169"/>
        <end position="189"/>
    </location>
</feature>
<feature type="transmembrane region" description="Helical" evidence="2">
    <location>
        <begin position="98"/>
        <end position="118"/>
    </location>
</feature>
<evidence type="ECO:0000313" key="3">
    <source>
        <dbReference type="EMBL" id="GIQ79955.1"/>
    </source>
</evidence>
<sequence length="618" mass="67730">MWGANGHAASLINVEQSEIRVTSRRGDSVRVHCLATVQQLLAICTNNPQGHQGIDEMQLKYWLMALLLLCSAVGLSLVCLEAAGLASLKVLTGDGITLLFLVLYLVPSLLLCDYAKYVERAGLQLPASGTGPPLRVGPRPHLLSMAAVCMVVAGSTLERIAEPRGVGCLLGGVGLVLQVGSAGIVALNATYVSVQPLSVSCEVTRTSRPSVQVFMSMALQASCTAGATLCLPEHVLLSWKWLLPVHSLFFTAFVSLRCFPNPLAHISMALLSDQSTWNRVRSETCPSFTRPQTLEVQYLRWIVGVSSGTVDIPAHKLMNLLYSESPHCRSNDVPHLTGSRKVGMVEREKPPAITPLAFLLYQLFPQVPHCLQPCVAHFVLPPPILTELRKWIIGQPPLVAPITEHISKPPSSIHLHSGIGVYKTSDTLRDLLEDLAQAVPEAYGPSRLCQFHTVAGSVLSHVPRVFPGTADIEAGHTLIPVPMSTRTVPVDLVPQPVPPPPPYTNRLMWPPVAVPPMSALARCFETPYTNLPQPVVLYVTDAWFRLFCLRRRPLSAWKDHLDTMLSDTRSHTLVTLENLPQKDHPDFQYAVGRMRFTRFNGTQGSSHSDERIGQRNKD</sequence>
<accession>A0A9K3CPE9</accession>
<dbReference type="EMBL" id="BDIP01000082">
    <property type="protein sequence ID" value="GIQ79955.1"/>
    <property type="molecule type" value="Genomic_DNA"/>
</dbReference>
<evidence type="ECO:0000313" key="4">
    <source>
        <dbReference type="Proteomes" id="UP000265618"/>
    </source>
</evidence>
<keyword evidence="2" id="KW-0472">Membrane</keyword>
<reference evidence="3 4" key="1">
    <citation type="journal article" date="2018" name="PLoS ONE">
        <title>The draft genome of Kipferlia bialata reveals reductive genome evolution in fornicate parasites.</title>
        <authorList>
            <person name="Tanifuji G."/>
            <person name="Takabayashi S."/>
            <person name="Kume K."/>
            <person name="Takagi M."/>
            <person name="Nakayama T."/>
            <person name="Kamikawa R."/>
            <person name="Inagaki Y."/>
            <person name="Hashimoto T."/>
        </authorList>
    </citation>
    <scope>NUCLEOTIDE SEQUENCE [LARGE SCALE GENOMIC DNA]</scope>
    <source>
        <strain evidence="3">NY0173</strain>
    </source>
</reference>
<dbReference type="AlphaFoldDB" id="A0A9K3CPE9"/>
<gene>
    <name evidence="3" type="ORF">KIPB_000670</name>
</gene>
<organism evidence="3 4">
    <name type="scientific">Kipferlia bialata</name>
    <dbReference type="NCBI Taxonomy" id="797122"/>
    <lineage>
        <taxon>Eukaryota</taxon>
        <taxon>Metamonada</taxon>
        <taxon>Carpediemonas-like organisms</taxon>
        <taxon>Kipferlia</taxon>
    </lineage>
</organism>
<keyword evidence="2" id="KW-1133">Transmembrane helix</keyword>
<dbReference type="Proteomes" id="UP000265618">
    <property type="component" value="Unassembled WGS sequence"/>
</dbReference>
<feature type="region of interest" description="Disordered" evidence="1">
    <location>
        <begin position="599"/>
        <end position="618"/>
    </location>
</feature>
<feature type="compositionally biased region" description="Basic and acidic residues" evidence="1">
    <location>
        <begin position="607"/>
        <end position="618"/>
    </location>
</feature>
<comment type="caution">
    <text evidence="3">The sequence shown here is derived from an EMBL/GenBank/DDBJ whole genome shotgun (WGS) entry which is preliminary data.</text>
</comment>
<keyword evidence="4" id="KW-1185">Reference proteome</keyword>
<proteinExistence type="predicted"/>
<evidence type="ECO:0000256" key="1">
    <source>
        <dbReference type="SAM" id="MobiDB-lite"/>
    </source>
</evidence>